<protein>
    <submittedName>
        <fullName evidence="3">ABC transporter substrate-binding protein</fullName>
    </submittedName>
</protein>
<evidence type="ECO:0000313" key="3">
    <source>
        <dbReference type="EMBL" id="KUF41165.1"/>
    </source>
</evidence>
<dbReference type="AlphaFoldDB" id="A0A0W7Z191"/>
<dbReference type="PANTHER" id="PTHR42928:SF5">
    <property type="entry name" value="BLR1237 PROTEIN"/>
    <property type="match status" value="1"/>
</dbReference>
<feature type="chain" id="PRO_5030019598" evidence="2">
    <location>
        <begin position="29"/>
        <end position="333"/>
    </location>
</feature>
<evidence type="ECO:0000313" key="4">
    <source>
        <dbReference type="Proteomes" id="UP000053300"/>
    </source>
</evidence>
<dbReference type="EMBL" id="LPXH01000025">
    <property type="protein sequence ID" value="KUF41165.1"/>
    <property type="molecule type" value="Genomic_DNA"/>
</dbReference>
<evidence type="ECO:0000256" key="2">
    <source>
        <dbReference type="SAM" id="SignalP"/>
    </source>
</evidence>
<dbReference type="GeneID" id="83039980"/>
<dbReference type="PIRSF" id="PIRSF017082">
    <property type="entry name" value="YflP"/>
    <property type="match status" value="1"/>
</dbReference>
<dbReference type="Gene3D" id="3.40.190.10">
    <property type="entry name" value="Periplasmic binding protein-like II"/>
    <property type="match status" value="1"/>
</dbReference>
<dbReference type="PANTHER" id="PTHR42928">
    <property type="entry name" value="TRICARBOXYLATE-BINDING PROTEIN"/>
    <property type="match status" value="1"/>
</dbReference>
<evidence type="ECO:0000256" key="1">
    <source>
        <dbReference type="ARBA" id="ARBA00006987"/>
    </source>
</evidence>
<dbReference type="InterPro" id="IPR042100">
    <property type="entry name" value="Bug_dom1"/>
</dbReference>
<accession>A0A1V3TK68</accession>
<dbReference type="Gene3D" id="3.40.190.150">
    <property type="entry name" value="Bordetella uptake gene, domain 1"/>
    <property type="match status" value="1"/>
</dbReference>
<dbReference type="STRING" id="225992.B5M06_11670"/>
<dbReference type="InterPro" id="IPR005064">
    <property type="entry name" value="BUG"/>
</dbReference>
<organism evidence="3 4">
    <name type="scientific">Comamonas kerstersii</name>
    <dbReference type="NCBI Taxonomy" id="225992"/>
    <lineage>
        <taxon>Bacteria</taxon>
        <taxon>Pseudomonadati</taxon>
        <taxon>Pseudomonadota</taxon>
        <taxon>Betaproteobacteria</taxon>
        <taxon>Burkholderiales</taxon>
        <taxon>Comamonadaceae</taxon>
        <taxon>Comamonas</taxon>
    </lineage>
</organism>
<reference evidence="3 4" key="1">
    <citation type="submission" date="2015-12" db="EMBL/GenBank/DDBJ databases">
        <title>Complete genome sequence of a multi-drug resistant strain Acidovorax sp. 12322-1.</title>
        <authorList>
            <person name="Ming D."/>
            <person name="Wang M."/>
            <person name="Hu S."/>
            <person name="Zhou Y."/>
            <person name="Jiang T."/>
        </authorList>
    </citation>
    <scope>NUCLEOTIDE SEQUENCE [LARGE SCALE GENOMIC DNA]</scope>
    <source>
        <strain evidence="3 4">12322-1</strain>
    </source>
</reference>
<dbReference type="SUPFAM" id="SSF53850">
    <property type="entry name" value="Periplasmic binding protein-like II"/>
    <property type="match status" value="1"/>
</dbReference>
<comment type="similarity">
    <text evidence="1">Belongs to the UPF0065 (bug) family.</text>
</comment>
<dbReference type="Proteomes" id="UP000053300">
    <property type="component" value="Unassembled WGS sequence"/>
</dbReference>
<dbReference type="Pfam" id="PF03401">
    <property type="entry name" value="TctC"/>
    <property type="match status" value="1"/>
</dbReference>
<keyword evidence="2" id="KW-0732">Signal</keyword>
<keyword evidence="4" id="KW-1185">Reference proteome</keyword>
<comment type="caution">
    <text evidence="3">The sequence shown here is derived from an EMBL/GenBank/DDBJ whole genome shotgun (WGS) entry which is preliminary data.</text>
</comment>
<gene>
    <name evidence="3" type="ORF">AS359_10300</name>
</gene>
<proteinExistence type="inferred from homology"/>
<feature type="signal peptide" evidence="2">
    <location>
        <begin position="1"/>
        <end position="28"/>
    </location>
</feature>
<name>A0A0W7Z191_9BURK</name>
<sequence length="333" mass="35030">MTLPTLFRRRAWCALAASALICPSWVMAETAAYPQRPVRLVVPFAAGGSTDIVARLFAQGLQEQLGQTVYVENKAGAGGMIGAETVAHATPDGLTLGLGSISTLAVNPVVLNTARVQPLRDFKMVLPLASIPSVFSMVPGMGVKDFAQFVAQAREAGDSWTVGSSGVGSIGHVILEALNAELGLQLRHIPFKGMGPVVQSVLAGQTQVLSDQYPSSAPHIQAGRLQPFAVAAQQRLADLPQVPTLKELGYPQLNELAITWFGLVVPAGTPDAIVQRLNQAANAALQQPQLQAQLARQGVTPMGGSGADLERMVQQTAAHVQQLVQSRGISDAQ</sequence>
<dbReference type="CDD" id="cd07012">
    <property type="entry name" value="PBP2_Bug_TTT"/>
    <property type="match status" value="1"/>
</dbReference>
<accession>A0A0W7Z191</accession>
<dbReference type="RefSeq" id="WP_054066924.1">
    <property type="nucleotide sequence ID" value="NZ_CAUCIF010000004.1"/>
</dbReference>